<accession>M1PCL2</accession>
<dbReference type="Proteomes" id="UP000241071">
    <property type="component" value="Segment"/>
</dbReference>
<proteinExistence type="predicted"/>
<sequence length="120" mass="14354">MNRLIVLSCVSMNEPTKETYFEYYLSNVNDLTNQIKKIKKDIFDENIKEFYKTNGKNLKCPYIGYEKYISPNYHNHNRIEGEFCLMDDVFLIEEHTSYTFAYSISVININKNNRLAIYEH</sequence>
<organism evidence="1 2">
    <name type="scientific">Moumouvirus goulette</name>
    <dbReference type="NCBI Taxonomy" id="1247379"/>
    <lineage>
        <taxon>Viruses</taxon>
        <taxon>Varidnaviria</taxon>
        <taxon>Bamfordvirae</taxon>
        <taxon>Nucleocytoviricota</taxon>
        <taxon>Megaviricetes</taxon>
        <taxon>Imitervirales</taxon>
        <taxon>Mimiviridae</taxon>
        <taxon>Megamimivirinae</taxon>
        <taxon>Moumouvirus</taxon>
        <taxon>Moumouvirus goulettemassiliense</taxon>
    </lineage>
</organism>
<evidence type="ECO:0000313" key="1">
    <source>
        <dbReference type="EMBL" id="AGF85734.1"/>
    </source>
</evidence>
<protein>
    <submittedName>
        <fullName evidence="1">Uncharacterized protein</fullName>
    </submittedName>
</protein>
<evidence type="ECO:0000313" key="2">
    <source>
        <dbReference type="Proteomes" id="UP000241071"/>
    </source>
</evidence>
<keyword evidence="2" id="KW-1185">Reference proteome</keyword>
<dbReference type="EMBL" id="KC008572">
    <property type="protein sequence ID" value="AGF85734.1"/>
    <property type="molecule type" value="Genomic_DNA"/>
</dbReference>
<reference evidence="1 2" key="1">
    <citation type="submission" date="2012-10" db="EMBL/GenBank/DDBJ databases">
        <title>Complete genome sequence of Moumouvirus goulette.</title>
        <authorList>
            <person name="Fournous G."/>
            <person name="Bougalmi M."/>
            <person name="Colson P."/>
        </authorList>
    </citation>
    <scope>NUCLEOTIDE SEQUENCE [LARGE SCALE GENOMIC DNA]</scope>
</reference>
<name>M1PCL2_9VIRU</name>
<gene>
    <name evidence="1" type="ORF">glt_00931</name>
</gene>